<name>A0A4D9CYT4_9STRA</name>
<evidence type="ECO:0000313" key="3">
    <source>
        <dbReference type="EMBL" id="TFJ83357.1"/>
    </source>
</evidence>
<dbReference type="InterPro" id="IPR002347">
    <property type="entry name" value="SDR_fam"/>
</dbReference>
<organism evidence="3 4">
    <name type="scientific">Nannochloropsis salina CCMP1776</name>
    <dbReference type="NCBI Taxonomy" id="1027361"/>
    <lineage>
        <taxon>Eukaryota</taxon>
        <taxon>Sar</taxon>
        <taxon>Stramenopiles</taxon>
        <taxon>Ochrophyta</taxon>
        <taxon>Eustigmatophyceae</taxon>
        <taxon>Eustigmatales</taxon>
        <taxon>Monodopsidaceae</taxon>
        <taxon>Microchloropsis</taxon>
        <taxon>Microchloropsis salina</taxon>
    </lineage>
</organism>
<evidence type="ECO:0000256" key="2">
    <source>
        <dbReference type="SAM" id="SignalP"/>
    </source>
</evidence>
<dbReference type="SUPFAM" id="SSF51735">
    <property type="entry name" value="NAD(P)-binding Rossmann-fold domains"/>
    <property type="match status" value="1"/>
</dbReference>
<dbReference type="EMBL" id="SDOX01000043">
    <property type="protein sequence ID" value="TFJ83357.1"/>
    <property type="molecule type" value="Genomic_DNA"/>
</dbReference>
<dbReference type="GO" id="GO:0016491">
    <property type="term" value="F:oxidoreductase activity"/>
    <property type="evidence" value="ECO:0007669"/>
    <property type="project" value="UniProtKB-KW"/>
</dbReference>
<dbReference type="OrthoDB" id="157221at2759"/>
<reference evidence="3 4" key="1">
    <citation type="submission" date="2019-01" db="EMBL/GenBank/DDBJ databases">
        <title>Nuclear Genome Assembly of the Microalgal Biofuel strain Nannochloropsis salina CCMP1776.</title>
        <authorList>
            <person name="Hovde B."/>
        </authorList>
    </citation>
    <scope>NUCLEOTIDE SEQUENCE [LARGE SCALE GENOMIC DNA]</scope>
    <source>
        <strain evidence="3 4">CCMP1776</strain>
    </source>
</reference>
<gene>
    <name evidence="3" type="ORF">NSK_005327</name>
</gene>
<keyword evidence="4" id="KW-1185">Reference proteome</keyword>
<evidence type="ECO:0000313" key="4">
    <source>
        <dbReference type="Proteomes" id="UP000355283"/>
    </source>
</evidence>
<dbReference type="Proteomes" id="UP000355283">
    <property type="component" value="Unassembled WGS sequence"/>
</dbReference>
<dbReference type="PRINTS" id="PR00080">
    <property type="entry name" value="SDRFAMILY"/>
</dbReference>
<evidence type="ECO:0000256" key="1">
    <source>
        <dbReference type="ARBA" id="ARBA00023002"/>
    </source>
</evidence>
<protein>
    <submittedName>
        <fullName evidence="3">Uncharacterized protein</fullName>
    </submittedName>
</protein>
<dbReference type="InterPro" id="IPR036291">
    <property type="entry name" value="NAD(P)-bd_dom_sf"/>
</dbReference>
<dbReference type="PANTHER" id="PTHR43157:SF31">
    <property type="entry name" value="PHOSPHATIDYLINOSITOL-GLYCAN BIOSYNTHESIS CLASS F PROTEIN"/>
    <property type="match status" value="1"/>
</dbReference>
<dbReference type="PANTHER" id="PTHR43157">
    <property type="entry name" value="PHOSPHATIDYLINOSITOL-GLYCAN BIOSYNTHESIS CLASS F PROTEIN-RELATED"/>
    <property type="match status" value="1"/>
</dbReference>
<sequence length="505" mass="54289">MNISTSTPSIRRQRGIERMLLAVLSLGTVLVQAKAFSFHGGGGVGSCATKVGSRFVVPTLFSPGCMSMARPVTPLLASLRGGATNGAEGGRDVASTRVRVREVRRNGYTSDGRRRLLSMRELFGHQEGSPEGNDSSGGLFSAAGSKKLFSRDGALRLVGYAAVAYIGKQVFNGGRYDENPDLTGRVAVITGGNTGIGKETAIRLAGMGARVLIACRNPEKGQAAVRDILDAVSPPSATGAPVSGRKTINSPPQVESLVLDLADLKSIDRFATELGKRVERVDMLINNAGVMAVSRLERTKDGFERHLGVNHLGHFHLTNRLFDLLLKGGSTREGVRVVNVASEAHRFGGLDPQDPNYLRREYKKWEAYGQSKLANILFTRELHRRLAEKGLDKRILAVCCHPGVVRTELGRYLIDDIPSVGKVALAPLALAGWYFTKSPKQGSQTQVYLAASPTLKEEAEQGAAVGGTYFSDCRPKKTTKEAEDLALAGELWKLSEKLTGSSFAV</sequence>
<dbReference type="Gene3D" id="3.40.50.720">
    <property type="entry name" value="NAD(P)-binding Rossmann-like Domain"/>
    <property type="match status" value="1"/>
</dbReference>
<feature type="chain" id="PRO_5020032785" evidence="2">
    <location>
        <begin position="36"/>
        <end position="505"/>
    </location>
</feature>
<dbReference type="PRINTS" id="PR00081">
    <property type="entry name" value="GDHRDH"/>
</dbReference>
<dbReference type="CDD" id="cd05327">
    <property type="entry name" value="retinol-DH_like_SDR_c_like"/>
    <property type="match status" value="1"/>
</dbReference>
<comment type="caution">
    <text evidence="3">The sequence shown here is derived from an EMBL/GenBank/DDBJ whole genome shotgun (WGS) entry which is preliminary data.</text>
</comment>
<proteinExistence type="predicted"/>
<dbReference type="Pfam" id="PF00106">
    <property type="entry name" value="adh_short"/>
    <property type="match status" value="1"/>
</dbReference>
<keyword evidence="1" id="KW-0560">Oxidoreductase</keyword>
<dbReference type="AlphaFoldDB" id="A0A4D9CYT4"/>
<keyword evidence="2" id="KW-0732">Signal</keyword>
<accession>A0A4D9CYT4</accession>
<feature type="signal peptide" evidence="2">
    <location>
        <begin position="1"/>
        <end position="35"/>
    </location>
</feature>